<dbReference type="InterPro" id="IPR000160">
    <property type="entry name" value="GGDEF_dom"/>
</dbReference>
<feature type="transmembrane region" description="Helical" evidence="1">
    <location>
        <begin position="87"/>
        <end position="112"/>
    </location>
</feature>
<feature type="transmembrane region" description="Helical" evidence="1">
    <location>
        <begin position="147"/>
        <end position="172"/>
    </location>
</feature>
<dbReference type="InterPro" id="IPR029787">
    <property type="entry name" value="Nucleotide_cyclase"/>
</dbReference>
<sequence length="361" mass="41830">MRLSLYLDDYETEKVFSYLRWIFLVVAVILFYSPFFSELLELEHRTFPILLVVGITYMICTQIAFLKLKPQNPYFRLLTKAGIIFDYIAVIWLLVLSGGVTSPLFPIFYLIIMHATIYWYTKGAFISSASSTIGYTIILLTEQNITPLILTVFALNVAFIWIVGLFGSMLVLRERKHLKQKEIYYELMITDYLTGLYNHRSFQEEMKNQKKEKEPFILVMSDIDHFKRINDRYGHIAGDEVLAEIGKLFKECSNQACGEAFRYGGEEFAIILPNLDEHEMNVFFTDLYAKMNALTFNTCMSNVTMSFGVAYSEHHREDEDLLAIADCLLYEAKKKGKNQAIFDTGVVYRNSYPPRQISSLI</sequence>
<keyword evidence="4" id="KW-1185">Reference proteome</keyword>
<dbReference type="Proteomes" id="UP001589738">
    <property type="component" value="Unassembled WGS sequence"/>
</dbReference>
<accession>A0ABV6KMX0</accession>
<dbReference type="EMBL" id="JBHLUU010000016">
    <property type="protein sequence ID" value="MFC0474667.1"/>
    <property type="molecule type" value="Genomic_DNA"/>
</dbReference>
<proteinExistence type="predicted"/>
<dbReference type="EC" id="2.7.7.65" evidence="3"/>
<dbReference type="Gene3D" id="3.30.70.270">
    <property type="match status" value="1"/>
</dbReference>
<keyword evidence="3" id="KW-0808">Transferase</keyword>
<dbReference type="InterPro" id="IPR050469">
    <property type="entry name" value="Diguanylate_Cyclase"/>
</dbReference>
<feature type="transmembrane region" description="Helical" evidence="1">
    <location>
        <begin position="47"/>
        <end position="67"/>
    </location>
</feature>
<dbReference type="SMART" id="SM00267">
    <property type="entry name" value="GGDEF"/>
    <property type="match status" value="1"/>
</dbReference>
<feature type="transmembrane region" description="Helical" evidence="1">
    <location>
        <begin position="15"/>
        <end position="35"/>
    </location>
</feature>
<gene>
    <name evidence="3" type="ORF">ACFFHF_05075</name>
</gene>
<organism evidence="3 4">
    <name type="scientific">Robertmurraya beringensis</name>
    <dbReference type="NCBI Taxonomy" id="641660"/>
    <lineage>
        <taxon>Bacteria</taxon>
        <taxon>Bacillati</taxon>
        <taxon>Bacillota</taxon>
        <taxon>Bacilli</taxon>
        <taxon>Bacillales</taxon>
        <taxon>Bacillaceae</taxon>
        <taxon>Robertmurraya</taxon>
    </lineage>
</organism>
<feature type="domain" description="GGDEF" evidence="2">
    <location>
        <begin position="214"/>
        <end position="345"/>
    </location>
</feature>
<dbReference type="RefSeq" id="WP_377057677.1">
    <property type="nucleotide sequence ID" value="NZ_JBHLUU010000016.1"/>
</dbReference>
<dbReference type="PROSITE" id="PS50887">
    <property type="entry name" value="GGDEF"/>
    <property type="match status" value="1"/>
</dbReference>
<name>A0ABV6KMX0_9BACI</name>
<dbReference type="CDD" id="cd01949">
    <property type="entry name" value="GGDEF"/>
    <property type="match status" value="1"/>
</dbReference>
<evidence type="ECO:0000313" key="4">
    <source>
        <dbReference type="Proteomes" id="UP001589738"/>
    </source>
</evidence>
<reference evidence="3 4" key="1">
    <citation type="submission" date="2024-09" db="EMBL/GenBank/DDBJ databases">
        <authorList>
            <person name="Sun Q."/>
            <person name="Mori K."/>
        </authorList>
    </citation>
    <scope>NUCLEOTIDE SEQUENCE [LARGE SCALE GENOMIC DNA]</scope>
    <source>
        <strain evidence="3 4">CGMCC 1.9126</strain>
    </source>
</reference>
<feature type="transmembrane region" description="Helical" evidence="1">
    <location>
        <begin position="124"/>
        <end position="141"/>
    </location>
</feature>
<protein>
    <submittedName>
        <fullName evidence="3">GGDEF domain-containing protein</fullName>
        <ecNumber evidence="3">2.7.7.65</ecNumber>
    </submittedName>
</protein>
<evidence type="ECO:0000256" key="1">
    <source>
        <dbReference type="SAM" id="Phobius"/>
    </source>
</evidence>
<comment type="caution">
    <text evidence="3">The sequence shown here is derived from an EMBL/GenBank/DDBJ whole genome shotgun (WGS) entry which is preliminary data.</text>
</comment>
<dbReference type="PANTHER" id="PTHR45138:SF9">
    <property type="entry name" value="DIGUANYLATE CYCLASE DGCM-RELATED"/>
    <property type="match status" value="1"/>
</dbReference>
<evidence type="ECO:0000313" key="3">
    <source>
        <dbReference type="EMBL" id="MFC0474667.1"/>
    </source>
</evidence>
<dbReference type="InterPro" id="IPR043128">
    <property type="entry name" value="Rev_trsase/Diguanyl_cyclase"/>
</dbReference>
<evidence type="ECO:0000259" key="2">
    <source>
        <dbReference type="PROSITE" id="PS50887"/>
    </source>
</evidence>
<keyword evidence="1" id="KW-0812">Transmembrane</keyword>
<dbReference type="Pfam" id="PF00990">
    <property type="entry name" value="GGDEF"/>
    <property type="match status" value="1"/>
</dbReference>
<keyword evidence="3" id="KW-0548">Nucleotidyltransferase</keyword>
<keyword evidence="1" id="KW-1133">Transmembrane helix</keyword>
<dbReference type="SUPFAM" id="SSF55073">
    <property type="entry name" value="Nucleotide cyclase"/>
    <property type="match status" value="1"/>
</dbReference>
<dbReference type="NCBIfam" id="TIGR00254">
    <property type="entry name" value="GGDEF"/>
    <property type="match status" value="1"/>
</dbReference>
<dbReference type="GO" id="GO:0052621">
    <property type="term" value="F:diguanylate cyclase activity"/>
    <property type="evidence" value="ECO:0007669"/>
    <property type="project" value="UniProtKB-EC"/>
</dbReference>
<keyword evidence="1" id="KW-0472">Membrane</keyword>
<dbReference type="PANTHER" id="PTHR45138">
    <property type="entry name" value="REGULATORY COMPONENTS OF SENSORY TRANSDUCTION SYSTEM"/>
    <property type="match status" value="1"/>
</dbReference>